<gene>
    <name evidence="5" type="ORF">BD324DRAFT_650005</name>
</gene>
<feature type="signal peptide" evidence="3">
    <location>
        <begin position="1"/>
        <end position="20"/>
    </location>
</feature>
<keyword evidence="2 3" id="KW-0378">Hydrolase</keyword>
<dbReference type="STRING" id="4999.A0A1Y1UMF9"/>
<dbReference type="AlphaFoldDB" id="A0A1Y1UMF9"/>
<protein>
    <recommendedName>
        <fullName evidence="3">Carboxylic ester hydrolase</fullName>
        <ecNumber evidence="3">3.1.1.-</ecNumber>
    </recommendedName>
</protein>
<dbReference type="SUPFAM" id="SSF53474">
    <property type="entry name" value="alpha/beta-Hydrolases"/>
    <property type="match status" value="1"/>
</dbReference>
<proteinExistence type="inferred from homology"/>
<dbReference type="PROSITE" id="PS00941">
    <property type="entry name" value="CARBOXYLESTERASE_B_2"/>
    <property type="match status" value="1"/>
</dbReference>
<reference evidence="5 6" key="1">
    <citation type="submission" date="2017-03" db="EMBL/GenBank/DDBJ databases">
        <title>Widespread Adenine N6-methylation of Active Genes in Fungi.</title>
        <authorList>
            <consortium name="DOE Joint Genome Institute"/>
            <person name="Mondo S.J."/>
            <person name="Dannebaum R.O."/>
            <person name="Kuo R.C."/>
            <person name="Louie K.B."/>
            <person name="Bewick A.J."/>
            <person name="Labutti K."/>
            <person name="Haridas S."/>
            <person name="Kuo A."/>
            <person name="Salamov A."/>
            <person name="Ahrendt S.R."/>
            <person name="Lau R."/>
            <person name="Bowen B.P."/>
            <person name="Lipzen A."/>
            <person name="Sullivan W."/>
            <person name="Andreopoulos W.B."/>
            <person name="Clum A."/>
            <person name="Lindquist E."/>
            <person name="Daum C."/>
            <person name="Northen T.R."/>
            <person name="Ramamoorthy G."/>
            <person name="Schmitz R.J."/>
            <person name="Gryganskyi A."/>
            <person name="Culley D."/>
            <person name="Magnuson J."/>
            <person name="James T.Y."/>
            <person name="O'Malley M.A."/>
            <person name="Stajich J.E."/>
            <person name="Spatafora J.W."/>
            <person name="Visel A."/>
            <person name="Grigoriev I.V."/>
        </authorList>
    </citation>
    <scope>NUCLEOTIDE SEQUENCE [LARGE SCALE GENOMIC DNA]</scope>
    <source>
        <strain evidence="5 6">NRRL Y-17943</strain>
    </source>
</reference>
<dbReference type="GeneID" id="33559885"/>
<keyword evidence="6" id="KW-1185">Reference proteome</keyword>
<dbReference type="InterPro" id="IPR002018">
    <property type="entry name" value="CarbesteraseB"/>
</dbReference>
<evidence type="ECO:0000259" key="4">
    <source>
        <dbReference type="Pfam" id="PF00135"/>
    </source>
</evidence>
<comment type="caution">
    <text evidence="5">The sequence shown here is derived from an EMBL/GenBank/DDBJ whole genome shotgun (WGS) entry which is preliminary data.</text>
</comment>
<dbReference type="InterPro" id="IPR019819">
    <property type="entry name" value="Carboxylesterase_B_CS"/>
</dbReference>
<feature type="domain" description="Carboxylesterase type B" evidence="4">
    <location>
        <begin position="29"/>
        <end position="521"/>
    </location>
</feature>
<evidence type="ECO:0000313" key="5">
    <source>
        <dbReference type="EMBL" id="ORX38656.1"/>
    </source>
</evidence>
<dbReference type="PANTHER" id="PTHR11559">
    <property type="entry name" value="CARBOXYLESTERASE"/>
    <property type="match status" value="1"/>
</dbReference>
<sequence length="543" mass="58911">MKLSLVPGLLALNTIAGASSSLTPRWPRPVLELPYATYEGYYNESSGLDVYLGVRYAQSTAGENRFRAAQPPLNQSGNGTIDATTFAPQCVQSSQGDNEKTYNPLQTSDSEDCLFLNIYAPYQAKDLPVFVWIHGGGWDFNSAREFDPTPMILYSNSSFIGVIIQYRLGAFGGLASSKMGVGNSNFQVTDANFALEWVQKYAESFGGDPSRVTIGGESAGGGTILQLYGAYGDSGAAPPWKNAFVASPYMVTMGGCDDPRFHGQEYTDFANALNCTNGDIECLRGLPTQPVRIASSEFGTRKYTGASTSYCPCVEGPGGFLTENAATRLLNGPIPNTTLIAGNNYNDGPSFVSTALNPSNNSATFQADADYLLSGWLTYNFMVTHQDVITTMLELYPLNDFADNRERAGQVYGDIVFACPINWALNKTGSTGYRYLYSVLPATHAQDNAEEFPYFYGGRAPSSPSFYASFIGPLVSLITTDDPNSGSPDIEWPTWSDDQQFKVLNLSLSNNNISDSYISNSLPQVGTEERCAFWGAVREAGNW</sequence>
<organism evidence="5 6">
    <name type="scientific">Kockovaella imperatae</name>
    <dbReference type="NCBI Taxonomy" id="4999"/>
    <lineage>
        <taxon>Eukaryota</taxon>
        <taxon>Fungi</taxon>
        <taxon>Dikarya</taxon>
        <taxon>Basidiomycota</taxon>
        <taxon>Agaricomycotina</taxon>
        <taxon>Tremellomycetes</taxon>
        <taxon>Tremellales</taxon>
        <taxon>Cuniculitremaceae</taxon>
        <taxon>Kockovaella</taxon>
    </lineage>
</organism>
<dbReference type="InterPro" id="IPR029058">
    <property type="entry name" value="AB_hydrolase_fold"/>
</dbReference>
<dbReference type="RefSeq" id="XP_021872578.1">
    <property type="nucleotide sequence ID" value="XM_022018076.1"/>
</dbReference>
<feature type="chain" id="PRO_5011833673" description="Carboxylic ester hydrolase" evidence="3">
    <location>
        <begin position="21"/>
        <end position="543"/>
    </location>
</feature>
<dbReference type="GO" id="GO:0016787">
    <property type="term" value="F:hydrolase activity"/>
    <property type="evidence" value="ECO:0007669"/>
    <property type="project" value="UniProtKB-KW"/>
</dbReference>
<keyword evidence="3" id="KW-0732">Signal</keyword>
<dbReference type="EC" id="3.1.1.-" evidence="3"/>
<name>A0A1Y1UMF9_9TREE</name>
<evidence type="ECO:0000313" key="6">
    <source>
        <dbReference type="Proteomes" id="UP000193218"/>
    </source>
</evidence>
<evidence type="ECO:0000256" key="1">
    <source>
        <dbReference type="ARBA" id="ARBA00005964"/>
    </source>
</evidence>
<evidence type="ECO:0000256" key="3">
    <source>
        <dbReference type="RuleBase" id="RU361235"/>
    </source>
</evidence>
<dbReference type="Pfam" id="PF00135">
    <property type="entry name" value="COesterase"/>
    <property type="match status" value="1"/>
</dbReference>
<dbReference type="Gene3D" id="3.40.50.1820">
    <property type="entry name" value="alpha/beta hydrolase"/>
    <property type="match status" value="1"/>
</dbReference>
<dbReference type="PROSITE" id="PS00122">
    <property type="entry name" value="CARBOXYLESTERASE_B_1"/>
    <property type="match status" value="1"/>
</dbReference>
<dbReference type="Proteomes" id="UP000193218">
    <property type="component" value="Unassembled WGS sequence"/>
</dbReference>
<dbReference type="InParanoid" id="A0A1Y1UMF9"/>
<dbReference type="OrthoDB" id="408631at2759"/>
<accession>A0A1Y1UMF9</accession>
<dbReference type="InterPro" id="IPR050309">
    <property type="entry name" value="Type-B_Carboxylest/Lipase"/>
</dbReference>
<evidence type="ECO:0000256" key="2">
    <source>
        <dbReference type="ARBA" id="ARBA00022801"/>
    </source>
</evidence>
<dbReference type="InterPro" id="IPR019826">
    <property type="entry name" value="Carboxylesterase_B_AS"/>
</dbReference>
<comment type="similarity">
    <text evidence="1 3">Belongs to the type-B carboxylesterase/lipase family.</text>
</comment>
<dbReference type="EMBL" id="NBSH01000004">
    <property type="protein sequence ID" value="ORX38656.1"/>
    <property type="molecule type" value="Genomic_DNA"/>
</dbReference>